<evidence type="ECO:0000256" key="4">
    <source>
        <dbReference type="ARBA" id="ARBA00023034"/>
    </source>
</evidence>
<dbReference type="Pfam" id="PF00566">
    <property type="entry name" value="RabGAP-TBC"/>
    <property type="match status" value="1"/>
</dbReference>
<dbReference type="Gene3D" id="3.40.250.10">
    <property type="entry name" value="Rhodanese-like domain"/>
    <property type="match status" value="1"/>
</dbReference>
<dbReference type="AlphaFoldDB" id="A0A7J7K2Y7"/>
<evidence type="ECO:0000256" key="1">
    <source>
        <dbReference type="ARBA" id="ARBA00004601"/>
    </source>
</evidence>
<dbReference type="SUPFAM" id="SSF47923">
    <property type="entry name" value="Ypt/Rab-GAP domain of gyp1p"/>
    <property type="match status" value="1"/>
</dbReference>
<dbReference type="InterPro" id="IPR000195">
    <property type="entry name" value="Rab-GAP-TBC_dom"/>
</dbReference>
<dbReference type="InterPro" id="IPR039755">
    <property type="entry name" value="TBC1D23"/>
</dbReference>
<dbReference type="OrthoDB" id="73307at2759"/>
<dbReference type="GO" id="GO:0099041">
    <property type="term" value="P:vesicle tethering to Golgi"/>
    <property type="evidence" value="ECO:0007669"/>
    <property type="project" value="TreeGrafter"/>
</dbReference>
<dbReference type="InterPro" id="IPR035969">
    <property type="entry name" value="Rab-GAP_TBC_sf"/>
</dbReference>
<keyword evidence="8" id="KW-1185">Reference proteome</keyword>
<evidence type="ECO:0000259" key="5">
    <source>
        <dbReference type="PROSITE" id="PS50086"/>
    </source>
</evidence>
<keyword evidence="3" id="KW-0217">Developmental protein</keyword>
<dbReference type="PROSITE" id="PS50206">
    <property type="entry name" value="RHODANESE_3"/>
    <property type="match status" value="1"/>
</dbReference>
<evidence type="ECO:0000259" key="6">
    <source>
        <dbReference type="PROSITE" id="PS50206"/>
    </source>
</evidence>
<dbReference type="PROSITE" id="PS50086">
    <property type="entry name" value="TBC_RABGAP"/>
    <property type="match status" value="1"/>
</dbReference>
<dbReference type="GO" id="GO:0005829">
    <property type="term" value="C:cytosol"/>
    <property type="evidence" value="ECO:0007669"/>
    <property type="project" value="GOC"/>
</dbReference>
<evidence type="ECO:0000256" key="3">
    <source>
        <dbReference type="ARBA" id="ARBA00022473"/>
    </source>
</evidence>
<dbReference type="InterPro" id="IPR001763">
    <property type="entry name" value="Rhodanese-like_dom"/>
</dbReference>
<organism evidence="7 8">
    <name type="scientific">Bugula neritina</name>
    <name type="common">Brown bryozoan</name>
    <name type="synonym">Sertularia neritina</name>
    <dbReference type="NCBI Taxonomy" id="10212"/>
    <lineage>
        <taxon>Eukaryota</taxon>
        <taxon>Metazoa</taxon>
        <taxon>Spiralia</taxon>
        <taxon>Lophotrochozoa</taxon>
        <taxon>Bryozoa</taxon>
        <taxon>Gymnolaemata</taxon>
        <taxon>Cheilostomatida</taxon>
        <taxon>Flustrina</taxon>
        <taxon>Buguloidea</taxon>
        <taxon>Bugulidae</taxon>
        <taxon>Bugula</taxon>
    </lineage>
</organism>
<dbReference type="Pfam" id="PF19430">
    <property type="entry name" value="TBC1D23_C"/>
    <property type="match status" value="1"/>
</dbReference>
<gene>
    <name evidence="7" type="ORF">EB796_009738</name>
</gene>
<dbReference type="CDD" id="cd20788">
    <property type="entry name" value="TBC1D23_C-like"/>
    <property type="match status" value="1"/>
</dbReference>
<evidence type="ECO:0000313" key="7">
    <source>
        <dbReference type="EMBL" id="KAF6031946.1"/>
    </source>
</evidence>
<dbReference type="PANTHER" id="PTHR13297:SF5">
    <property type="entry name" value="TBC1 DOMAIN FAMILY MEMBER 23"/>
    <property type="match status" value="1"/>
</dbReference>
<dbReference type="Gene3D" id="1.10.472.80">
    <property type="entry name" value="Ypt/Rab-GAP domain of gyp1p, domain 3"/>
    <property type="match status" value="1"/>
</dbReference>
<dbReference type="GO" id="GO:0042147">
    <property type="term" value="P:retrograde transport, endosome to Golgi"/>
    <property type="evidence" value="ECO:0007669"/>
    <property type="project" value="InterPro"/>
</dbReference>
<dbReference type="FunFam" id="1.10.472.80:FF:000017">
    <property type="entry name" value="TBC1 domain family member 23"/>
    <property type="match status" value="1"/>
</dbReference>
<dbReference type="Proteomes" id="UP000593567">
    <property type="component" value="Unassembled WGS sequence"/>
</dbReference>
<evidence type="ECO:0000313" key="8">
    <source>
        <dbReference type="Proteomes" id="UP000593567"/>
    </source>
</evidence>
<comment type="subcellular location">
    <subcellularLocation>
        <location evidence="1">Golgi apparatus</location>
        <location evidence="1">trans-Golgi network</location>
    </subcellularLocation>
</comment>
<feature type="domain" description="Rhodanese" evidence="6">
    <location>
        <begin position="381"/>
        <end position="426"/>
    </location>
</feature>
<name>A0A7J7K2Y7_BUGNE</name>
<reference evidence="7" key="1">
    <citation type="submission" date="2020-06" db="EMBL/GenBank/DDBJ databases">
        <title>Draft genome of Bugula neritina, a colonial animal packing powerful symbionts and potential medicines.</title>
        <authorList>
            <person name="Rayko M."/>
        </authorList>
    </citation>
    <scope>NUCLEOTIDE SEQUENCE [LARGE SCALE GENOMIC DNA]</scope>
    <source>
        <strain evidence="7">Kwan_BN1</strain>
    </source>
</reference>
<keyword evidence="4" id="KW-0333">Golgi apparatus</keyword>
<evidence type="ECO:0000256" key="2">
    <source>
        <dbReference type="ARBA" id="ARBA00014207"/>
    </source>
</evidence>
<proteinExistence type="predicted"/>
<dbReference type="Pfam" id="PF00581">
    <property type="entry name" value="Rhodanese"/>
    <property type="match status" value="1"/>
</dbReference>
<dbReference type="InterPro" id="IPR045799">
    <property type="entry name" value="TBC1D23_C"/>
</dbReference>
<feature type="domain" description="Rab-GAP TBC" evidence="5">
    <location>
        <begin position="64"/>
        <end position="267"/>
    </location>
</feature>
<sequence length="732" mass="81917">MFCIVSPYDLLLCYSPSLCYITITHVSIISNCYLVCFRISELESALLIDDCDFGIIRNISKGRPLPADLRSEVWQIALNVSEKGNQLGNFNGLFDLAEQAVIRRECKSTVDRLGNDSIEKLALVSDLEEIITFYSKSKKTAFRADNGWTDLLQLLSVLKLPKPQLYNCFNALVTRYIPKYVPVSVLKSVTFLVSQTLGDSQECHKDGRPFHLFRLLLLYHDPELCSILDTKKITPDLYALQWFQGLFSSICDIDVCLNMWDVYLQQADPFLVFFLGLVLLVNAKEQIEGLGMEDKDKIIETLKSAPAALEADDIEDFCSLAQYYASKTPQSFRRHYQSPLFGIHKSTGVPDGVQNLPESQALCLPVSIEELLHANELGAGEGVRYFVVDCRPADQYNAGHLPTAFHLDANLMLQNPAEFSTAIQALVATQKQALESGSSAAGEHLCFMGSGREEEDQYVHMVIANFLQKTTQYVSYARGGYSALHQALEDNLANGITDHNPQSCICCVSVPQDSGSTLPNSSSFASKTGNLFNKLSVFGSTMKNRAAETKEKLSNYIKNDFPPEERHLRASDKVERGYKNMASVFSIGDDDEDDEDDEKEVVNLELWFSKPDVKYNFKCQQIRESNELAASHLLVTDSCMYVLRDMPKQKGMAMVVSRRPLKGIVKITSKKKLPELITFKYGRHEGEDIIVNDTERFIIEKAGDAVKVIKQQVVKIIDAEEQSQGSTASGQD</sequence>
<dbReference type="InterPro" id="IPR036873">
    <property type="entry name" value="Rhodanese-like_dom_sf"/>
</dbReference>
<accession>A0A7J7K2Y7</accession>
<comment type="caution">
    <text evidence="7">The sequence shown here is derived from an EMBL/GenBank/DDBJ whole genome shotgun (WGS) entry which is preliminary data.</text>
</comment>
<dbReference type="PANTHER" id="PTHR13297">
    <property type="entry name" value="TBC1 DOMAIN FAMILY MEMBER 23-RELATED"/>
    <property type="match status" value="1"/>
</dbReference>
<dbReference type="GO" id="GO:0005802">
    <property type="term" value="C:trans-Golgi network"/>
    <property type="evidence" value="ECO:0007669"/>
    <property type="project" value="TreeGrafter"/>
</dbReference>
<dbReference type="EMBL" id="VXIV02001553">
    <property type="protein sequence ID" value="KAF6031946.1"/>
    <property type="molecule type" value="Genomic_DNA"/>
</dbReference>
<protein>
    <recommendedName>
        <fullName evidence="2">TBC1 domain family member 23</fullName>
    </recommendedName>
</protein>
<dbReference type="SUPFAM" id="SSF52821">
    <property type="entry name" value="Rhodanese/Cell cycle control phosphatase"/>
    <property type="match status" value="1"/>
</dbReference>